<dbReference type="NCBIfam" id="TIGR03087">
    <property type="entry name" value="stp1"/>
    <property type="match status" value="1"/>
</dbReference>
<dbReference type="Gene3D" id="3.40.50.2000">
    <property type="entry name" value="Glycogen Phosphorylase B"/>
    <property type="match status" value="1"/>
</dbReference>
<dbReference type="Pfam" id="PF13692">
    <property type="entry name" value="Glyco_trans_1_4"/>
    <property type="match status" value="1"/>
</dbReference>
<organism evidence="1 2">
    <name type="scientific">Chromatocurvus halotolerans</name>
    <dbReference type="NCBI Taxonomy" id="1132028"/>
    <lineage>
        <taxon>Bacteria</taxon>
        <taxon>Pseudomonadati</taxon>
        <taxon>Pseudomonadota</taxon>
        <taxon>Gammaproteobacteria</taxon>
        <taxon>Cellvibrionales</taxon>
        <taxon>Halieaceae</taxon>
        <taxon>Chromatocurvus</taxon>
    </lineage>
</organism>
<accession>A0A4R2KNN2</accession>
<proteinExistence type="predicted"/>
<reference evidence="1 2" key="1">
    <citation type="submission" date="2019-03" db="EMBL/GenBank/DDBJ databases">
        <title>Genomic Encyclopedia of Type Strains, Phase IV (KMG-IV): sequencing the most valuable type-strain genomes for metagenomic binning, comparative biology and taxonomic classification.</title>
        <authorList>
            <person name="Goeker M."/>
        </authorList>
    </citation>
    <scope>NUCLEOTIDE SEQUENCE [LARGE SCALE GENOMIC DNA]</scope>
    <source>
        <strain evidence="1 2">DSM 23344</strain>
    </source>
</reference>
<keyword evidence="2" id="KW-1185">Reference proteome</keyword>
<gene>
    <name evidence="1" type="ORF">EV688_11435</name>
</gene>
<dbReference type="Proteomes" id="UP000294980">
    <property type="component" value="Unassembled WGS sequence"/>
</dbReference>
<evidence type="ECO:0000313" key="2">
    <source>
        <dbReference type="Proteomes" id="UP000294980"/>
    </source>
</evidence>
<dbReference type="InterPro" id="IPR017521">
    <property type="entry name" value="Sugar_tfrase_PEP-CTERM_Stp1"/>
</dbReference>
<evidence type="ECO:0000313" key="1">
    <source>
        <dbReference type="EMBL" id="TCO74322.1"/>
    </source>
</evidence>
<sequence>MKPPLLFLCHRIPYPPNKGDKIRAWHLLRHLAAEFDVHLATFVDDPADWQHIETLRELCATTFFAPLIPWRATVASVTGFATGEALSLPYYRSAGAGLADWVARCAERENVRHAMVYSSAMAQFLPSTGGKPGDAIARKVIDFVDVDSDKWLQYSVHKPWPLSWVYRREGQRLLDCERALAVQFDYGLFVSSAEAALFRRLAPESAHKVGHYNNGVDTDYFRPDPTLADPFDGAPTLVFTGAMDYWPNVDAVVDFAEKILPTLQKAQPLRLCIVGGNPSDRVQALGKSPGICVTGRVPDVRPYLQHALAAIAPMRVARGVQNKVLEGMAMAKPILVSALGLEGIDATDGEHLLLAETADDYARHLDALQRGEHAGLGERARAYVSCAFNWDDNLPEVALLLRGEQAASQKNSTCAFAASGLTSNPPAAATSLRGLS</sequence>
<dbReference type="PANTHER" id="PTHR12526">
    <property type="entry name" value="GLYCOSYLTRANSFERASE"/>
    <property type="match status" value="1"/>
</dbReference>
<name>A0A4R2KNN2_9GAMM</name>
<dbReference type="AlphaFoldDB" id="A0A4R2KNN2"/>
<dbReference type="EMBL" id="SLWX01000014">
    <property type="protein sequence ID" value="TCO74322.1"/>
    <property type="molecule type" value="Genomic_DNA"/>
</dbReference>
<comment type="caution">
    <text evidence="1">The sequence shown here is derived from an EMBL/GenBank/DDBJ whole genome shotgun (WGS) entry which is preliminary data.</text>
</comment>
<dbReference type="PANTHER" id="PTHR12526:SF600">
    <property type="entry name" value="GLYCOSYL TRANSFERASE GROUP 1"/>
    <property type="match status" value="1"/>
</dbReference>
<keyword evidence="1" id="KW-0808">Transferase</keyword>
<dbReference type="CDD" id="cd03801">
    <property type="entry name" value="GT4_PimA-like"/>
    <property type="match status" value="1"/>
</dbReference>
<protein>
    <submittedName>
        <fullName evidence="1">Sugar transferase (PEP-CTERM/EpsH1 system associated)</fullName>
    </submittedName>
</protein>
<dbReference type="GO" id="GO:0016757">
    <property type="term" value="F:glycosyltransferase activity"/>
    <property type="evidence" value="ECO:0007669"/>
    <property type="project" value="TreeGrafter"/>
</dbReference>
<dbReference type="RefSeq" id="WP_205686701.1">
    <property type="nucleotide sequence ID" value="NZ_QQSW01000018.1"/>
</dbReference>
<dbReference type="SUPFAM" id="SSF53756">
    <property type="entry name" value="UDP-Glycosyltransferase/glycogen phosphorylase"/>
    <property type="match status" value="1"/>
</dbReference>